<name>A0ABD2BI34_VESMC</name>
<organism evidence="2 3">
    <name type="scientific">Vespula maculifrons</name>
    <name type="common">Eastern yellow jacket</name>
    <name type="synonym">Wasp</name>
    <dbReference type="NCBI Taxonomy" id="7453"/>
    <lineage>
        <taxon>Eukaryota</taxon>
        <taxon>Metazoa</taxon>
        <taxon>Ecdysozoa</taxon>
        <taxon>Arthropoda</taxon>
        <taxon>Hexapoda</taxon>
        <taxon>Insecta</taxon>
        <taxon>Pterygota</taxon>
        <taxon>Neoptera</taxon>
        <taxon>Endopterygota</taxon>
        <taxon>Hymenoptera</taxon>
        <taxon>Apocrita</taxon>
        <taxon>Aculeata</taxon>
        <taxon>Vespoidea</taxon>
        <taxon>Vespidae</taxon>
        <taxon>Vespinae</taxon>
        <taxon>Vespula</taxon>
    </lineage>
</organism>
<dbReference type="AlphaFoldDB" id="A0ABD2BI34"/>
<evidence type="ECO:0000256" key="1">
    <source>
        <dbReference type="SAM" id="MobiDB-lite"/>
    </source>
</evidence>
<gene>
    <name evidence="2" type="ORF">V1477_014525</name>
</gene>
<sequence length="170" mass="18602">MVPRGLTIERSTWVQPEPEQQRFYDSPPPRMDVSVCCLPASAGSGAQHSHPASLPSGGQSTIQAPYQYADQIVPDRGQPDGLAVLGCTGQNNWQQISNSSTVAAGVTATTTAYIDYSWLQMQVSGTNQILFIFFFSLDPSIILVKPRLILIFDFCHELWVLGNSENNALD</sequence>
<evidence type="ECO:0000313" key="3">
    <source>
        <dbReference type="Proteomes" id="UP001607303"/>
    </source>
</evidence>
<protein>
    <submittedName>
        <fullName evidence="2">Ras guanine nucleotide exchange factor P-like isoform X1</fullName>
    </submittedName>
</protein>
<accession>A0ABD2BI34</accession>
<comment type="caution">
    <text evidence="2">The sequence shown here is derived from an EMBL/GenBank/DDBJ whole genome shotgun (WGS) entry which is preliminary data.</text>
</comment>
<dbReference type="EMBL" id="JAYRBN010000075">
    <property type="protein sequence ID" value="KAL2732284.1"/>
    <property type="molecule type" value="Genomic_DNA"/>
</dbReference>
<keyword evidence="3" id="KW-1185">Reference proteome</keyword>
<dbReference type="Proteomes" id="UP001607303">
    <property type="component" value="Unassembled WGS sequence"/>
</dbReference>
<evidence type="ECO:0000313" key="2">
    <source>
        <dbReference type="EMBL" id="KAL2732284.1"/>
    </source>
</evidence>
<proteinExistence type="predicted"/>
<reference evidence="2 3" key="1">
    <citation type="journal article" date="2024" name="Ann. Entomol. Soc. Am.">
        <title>Genomic analyses of the southern and eastern yellowjacket wasps (Hymenoptera: Vespidae) reveal evolutionary signatures of social life.</title>
        <authorList>
            <person name="Catto M.A."/>
            <person name="Caine P.B."/>
            <person name="Orr S.E."/>
            <person name="Hunt B.G."/>
            <person name="Goodisman M.A.D."/>
        </authorList>
    </citation>
    <scope>NUCLEOTIDE SEQUENCE [LARGE SCALE GENOMIC DNA]</scope>
    <source>
        <strain evidence="2">232</strain>
        <tissue evidence="2">Head and thorax</tissue>
    </source>
</reference>
<feature type="region of interest" description="Disordered" evidence="1">
    <location>
        <begin position="1"/>
        <end position="27"/>
    </location>
</feature>